<dbReference type="RefSeq" id="XP_009167482.1">
    <property type="nucleotide sequence ID" value="XM_009169218.1"/>
</dbReference>
<keyword evidence="2" id="KW-1133">Transmembrane helix</keyword>
<dbReference type="AlphaFoldDB" id="A0A074ZSH7"/>
<keyword evidence="2" id="KW-0472">Membrane</keyword>
<dbReference type="OrthoDB" id="6267854at2759"/>
<feature type="compositionally biased region" description="Low complexity" evidence="1">
    <location>
        <begin position="713"/>
        <end position="737"/>
    </location>
</feature>
<keyword evidence="4" id="KW-1185">Reference proteome</keyword>
<gene>
    <name evidence="3" type="ORF">T265_04469</name>
</gene>
<keyword evidence="2" id="KW-0812">Transmembrane</keyword>
<evidence type="ECO:0000313" key="4">
    <source>
        <dbReference type="Proteomes" id="UP000054324"/>
    </source>
</evidence>
<feature type="region of interest" description="Disordered" evidence="1">
    <location>
        <begin position="560"/>
        <end position="601"/>
    </location>
</feature>
<dbReference type="CTD" id="20318651"/>
<sequence>MFYLNPNWRLLSRTTLICKSLWFLREIQSLCDCLQFVCLEKKSMVPQTLYNDIASYFGVQSNTQTLLHSLPEGRLLMDKTACVNRTIIDAPLRHVLNNTFYWVEDSADVVNETKYDPDINDCALVESAANMEARMTRVWSWLRNPLCEELSPCDLYLLESYNSTPSAHHFPSTCHEDVCSHPQVDNSPGSPASGRPDGSSSIDETGDAVTTTDQQESAVDETLTLLKLEELRQYVKHLETSIRSNESARKELNDWLFEQMTGITISPGDSSTSEGEIKRVFEDRSKILKQHAKTLNDQLQATQFVVQTLEAHGIPRDVSPKSYVRELLKRRGKGAAPGFPPSPRSPSAREGNEPTESQLNPPTRERPSHTLPALPTTSSRTPDLSEARRHAQTLPSERTYSQELPSGRRISDPDPLAPLFRPSPLLSAAARLKPTGSLASLSHYGKPSLDPQTNPDRPHFVPASNVCLPAPRTVQPFSSHPTSPELFSISYADDSAVEAGSKPLRVSLPLSEHKPETSGAGGSVFHTVRHGLEVFGRQFRRPRSASEENVIAATKAAGFSRLAKQSNRPRSRTAWMGPLSRRSKKPSSPTRNSVAPSVHTNLVDNHGLVSVETPNRSRISHSGSVCSASALPVATNNPFINTLNMPSIIDRSMSAYSGSTPLKEELLSPPAVGPSTGSTSGLVPPTAAEYGDTALTKIFELLSITMPSCQNQGAGFATRASSGSSASIPGPSASNGPKSAPTGAVAPGASAHTEALGASTNLLNSALLSTPYSHNPIPTGNVALALTAFYRMWTMQLSSLTAQQTEGFQSLRNELASIRREHLQLHETAVKLTAELGSISRDAQTREELHKQKLSDATTRIEKLDATAEESRQAMQRELVLLRNEFRDTWAKLEYQLTTKTRDLNDQHYTISNRRDAQTREELHKQKLSDATTRIEKLDATAEESRQAMQRELVLLRNEFRDTWAKLEYQLTTKTRDLNDSITTISNRVTIIEKPSEQHGGAVANGSELSRIRHKVLHYLTDMCVSLFALLTMLLQVLIRCLNLGAVVTENRTLALCFSIVLAVGFILVYISEPLIHSLGGVPSGNFSSIPSTGTAWRDTLITILSFFRRFARGSS</sequence>
<feature type="region of interest" description="Disordered" evidence="1">
    <location>
        <begin position="443"/>
        <end position="464"/>
    </location>
</feature>
<accession>A0A074ZSH7</accession>
<evidence type="ECO:0000256" key="1">
    <source>
        <dbReference type="SAM" id="MobiDB-lite"/>
    </source>
</evidence>
<feature type="region of interest" description="Disordered" evidence="1">
    <location>
        <begin position="713"/>
        <end position="750"/>
    </location>
</feature>
<feature type="compositionally biased region" description="Polar residues" evidence="1">
    <location>
        <begin position="590"/>
        <end position="601"/>
    </location>
</feature>
<reference evidence="3 4" key="1">
    <citation type="submission" date="2013-11" db="EMBL/GenBank/DDBJ databases">
        <title>Opisthorchis viverrini - life in the bile duct.</title>
        <authorList>
            <person name="Young N.D."/>
            <person name="Nagarajan N."/>
            <person name="Lin S.J."/>
            <person name="Korhonen P.K."/>
            <person name="Jex A.R."/>
            <person name="Hall R.S."/>
            <person name="Safavi-Hemami H."/>
            <person name="Kaewkong W."/>
            <person name="Bertrand D."/>
            <person name="Gao S."/>
            <person name="Seet Q."/>
            <person name="Wongkham S."/>
            <person name="Teh B.T."/>
            <person name="Wongkham C."/>
            <person name="Intapan P.M."/>
            <person name="Maleewong W."/>
            <person name="Yang X."/>
            <person name="Hu M."/>
            <person name="Wang Z."/>
            <person name="Hofmann A."/>
            <person name="Sternberg P.W."/>
            <person name="Tan P."/>
            <person name="Wang J."/>
            <person name="Gasser R.B."/>
        </authorList>
    </citation>
    <scope>NUCLEOTIDE SEQUENCE [LARGE SCALE GENOMIC DNA]</scope>
</reference>
<protein>
    <submittedName>
        <fullName evidence="3">Uncharacterized protein</fullName>
    </submittedName>
</protein>
<feature type="region of interest" description="Disordered" evidence="1">
    <location>
        <begin position="330"/>
        <end position="417"/>
    </location>
</feature>
<dbReference type="GeneID" id="20318651"/>
<evidence type="ECO:0000313" key="3">
    <source>
        <dbReference type="EMBL" id="KER28777.1"/>
    </source>
</evidence>
<feature type="region of interest" description="Disordered" evidence="1">
    <location>
        <begin position="181"/>
        <end position="217"/>
    </location>
</feature>
<organism evidence="3 4">
    <name type="scientific">Opisthorchis viverrini</name>
    <name type="common">Southeast Asian liver fluke</name>
    <dbReference type="NCBI Taxonomy" id="6198"/>
    <lineage>
        <taxon>Eukaryota</taxon>
        <taxon>Metazoa</taxon>
        <taxon>Spiralia</taxon>
        <taxon>Lophotrochozoa</taxon>
        <taxon>Platyhelminthes</taxon>
        <taxon>Trematoda</taxon>
        <taxon>Digenea</taxon>
        <taxon>Opisthorchiida</taxon>
        <taxon>Opisthorchiata</taxon>
        <taxon>Opisthorchiidae</taxon>
        <taxon>Opisthorchis</taxon>
    </lineage>
</organism>
<dbReference type="EMBL" id="KL596692">
    <property type="protein sequence ID" value="KER28777.1"/>
    <property type="molecule type" value="Genomic_DNA"/>
</dbReference>
<feature type="compositionally biased region" description="Polar residues" evidence="1">
    <location>
        <begin position="393"/>
        <end position="404"/>
    </location>
</feature>
<feature type="region of interest" description="Disordered" evidence="1">
    <location>
        <begin position="660"/>
        <end position="685"/>
    </location>
</feature>
<feature type="compositionally biased region" description="Polar residues" evidence="1">
    <location>
        <begin position="198"/>
        <end position="217"/>
    </location>
</feature>
<evidence type="ECO:0000256" key="2">
    <source>
        <dbReference type="SAM" id="Phobius"/>
    </source>
</evidence>
<feature type="transmembrane region" description="Helical" evidence="2">
    <location>
        <begin position="1016"/>
        <end position="1042"/>
    </location>
</feature>
<dbReference type="Proteomes" id="UP000054324">
    <property type="component" value="Unassembled WGS sequence"/>
</dbReference>
<dbReference type="KEGG" id="ovi:T265_04469"/>
<name>A0A074ZSH7_OPIVI</name>
<proteinExistence type="predicted"/>
<feature type="transmembrane region" description="Helical" evidence="2">
    <location>
        <begin position="1054"/>
        <end position="1072"/>
    </location>
</feature>